<evidence type="ECO:0000313" key="1">
    <source>
        <dbReference type="EMBL" id="CAG8825451.1"/>
    </source>
</evidence>
<feature type="non-terminal residue" evidence="1">
    <location>
        <position position="1"/>
    </location>
</feature>
<name>A0ACA9S3Z3_9GLOM</name>
<organism evidence="1 2">
    <name type="scientific">Racocetra persica</name>
    <dbReference type="NCBI Taxonomy" id="160502"/>
    <lineage>
        <taxon>Eukaryota</taxon>
        <taxon>Fungi</taxon>
        <taxon>Fungi incertae sedis</taxon>
        <taxon>Mucoromycota</taxon>
        <taxon>Glomeromycotina</taxon>
        <taxon>Glomeromycetes</taxon>
        <taxon>Diversisporales</taxon>
        <taxon>Gigasporaceae</taxon>
        <taxon>Racocetra</taxon>
    </lineage>
</organism>
<proteinExistence type="predicted"/>
<reference evidence="1" key="1">
    <citation type="submission" date="2021-06" db="EMBL/GenBank/DDBJ databases">
        <authorList>
            <person name="Kallberg Y."/>
            <person name="Tangrot J."/>
            <person name="Rosling A."/>
        </authorList>
    </citation>
    <scope>NUCLEOTIDE SEQUENCE</scope>
    <source>
        <strain evidence="1">MA461A</strain>
    </source>
</reference>
<gene>
    <name evidence="1" type="ORF">RPERSI_LOCUS26489</name>
</gene>
<protein>
    <submittedName>
        <fullName evidence="1">32670_t:CDS:1</fullName>
    </submittedName>
</protein>
<accession>A0ACA9S3Z3</accession>
<sequence>ITEFRFQNEARKKVTFNTLNVTAEIPLVKYAVAFGKFVPLLNLEKCYITNRDVKSPVRFQKS</sequence>
<evidence type="ECO:0000313" key="2">
    <source>
        <dbReference type="Proteomes" id="UP000789920"/>
    </source>
</evidence>
<dbReference type="Proteomes" id="UP000789920">
    <property type="component" value="Unassembled WGS sequence"/>
</dbReference>
<dbReference type="EMBL" id="CAJVQC010090546">
    <property type="protein sequence ID" value="CAG8825451.1"/>
    <property type="molecule type" value="Genomic_DNA"/>
</dbReference>
<comment type="caution">
    <text evidence="1">The sequence shown here is derived from an EMBL/GenBank/DDBJ whole genome shotgun (WGS) entry which is preliminary data.</text>
</comment>
<keyword evidence="2" id="KW-1185">Reference proteome</keyword>